<organism evidence="3 4">
    <name type="scientific">Durusdinium trenchii</name>
    <dbReference type="NCBI Taxonomy" id="1381693"/>
    <lineage>
        <taxon>Eukaryota</taxon>
        <taxon>Sar</taxon>
        <taxon>Alveolata</taxon>
        <taxon>Dinophyceae</taxon>
        <taxon>Suessiales</taxon>
        <taxon>Symbiodiniaceae</taxon>
        <taxon>Durusdinium</taxon>
    </lineage>
</organism>
<dbReference type="PROSITE" id="PS51375">
    <property type="entry name" value="PPR"/>
    <property type="match status" value="2"/>
</dbReference>
<reference evidence="3 4" key="1">
    <citation type="submission" date="2024-02" db="EMBL/GenBank/DDBJ databases">
        <authorList>
            <person name="Chen Y."/>
            <person name="Shah S."/>
            <person name="Dougan E. K."/>
            <person name="Thang M."/>
            <person name="Chan C."/>
        </authorList>
    </citation>
    <scope>NUCLEOTIDE SEQUENCE [LARGE SCALE GENOMIC DNA]</scope>
</reference>
<name>A0ABP0MU61_9DINO</name>
<dbReference type="EMBL" id="CAXAMM010024335">
    <property type="protein sequence ID" value="CAK9055035.1"/>
    <property type="molecule type" value="Genomic_DNA"/>
</dbReference>
<dbReference type="Pfam" id="PF01535">
    <property type="entry name" value="PPR"/>
    <property type="match status" value="4"/>
</dbReference>
<dbReference type="NCBIfam" id="TIGR00756">
    <property type="entry name" value="PPR"/>
    <property type="match status" value="1"/>
</dbReference>
<keyword evidence="1" id="KW-0677">Repeat</keyword>
<sequence length="707" mass="77482">REQTQAAVEILDFLVDQDVEVNTFYFNSIIGSAGWVEALNIMQRMQASHISFSQVTYGAAIKSCSKANQWIPALSLLASMETSMMPNEIVFSSAIKSFEAEGLWQNALYLLLRMSQMTLQADVVCTSAAMAASVAAGRWQVALQLFQGMLDKVTIAGGVAVSHPDVISFNTLLTAMELSSWELCLSVLQEANQLLVTPNMISFNSAIGACDRAGKWECAIGLMEQASRARLRKNIITCNSCINACLQSSCWTISLQLLYTAAYCRLNPDVVSFTSALSVCSRAGFWQVAICLFQDMKRNTITPNEVACGALMVALNAKWEMSLNFLDELWRSRTLNSATCNAAISSLKWECALQLLQRMKSEKLADEITWNTAISVCGHSQQWQWALELLAHTDGPGLVSFNTAISACEKGDGWPAALALLSEMPEKYILPDIVSLNAAMTACASRWQIVLCLLNSCIWQVRKNIVSYNIALSSCEKSSSWEMALCILESIPTLASPNEISYAAAITACGKGQQWRLALDMFESIANPDCICYNAAISACAKNEGHFWRLTLELLRSMKDQGVRPSEVTFSAVISGLMQWKHVLGILDDMEAAQATPNDITFSCAIHVCAKALHWRRALDLLSASVICNPQTPNLIAVTGAISACEATCQWQAALCILECMLKISVDPPLPSLCMVVEALWQSRQLHLAVPFSSTISTKTLQGYQEE</sequence>
<dbReference type="Pfam" id="PF13041">
    <property type="entry name" value="PPR_2"/>
    <property type="match status" value="1"/>
</dbReference>
<proteinExistence type="predicted"/>
<dbReference type="Pfam" id="PF13812">
    <property type="entry name" value="PPR_3"/>
    <property type="match status" value="1"/>
</dbReference>
<comment type="caution">
    <text evidence="3">The sequence shown here is derived from an EMBL/GenBank/DDBJ whole genome shotgun (WGS) entry which is preliminary data.</text>
</comment>
<evidence type="ECO:0000256" key="1">
    <source>
        <dbReference type="ARBA" id="ARBA00022737"/>
    </source>
</evidence>
<dbReference type="PANTHER" id="PTHR47447">
    <property type="entry name" value="OS03G0856100 PROTEIN"/>
    <property type="match status" value="1"/>
</dbReference>
<evidence type="ECO:0000313" key="3">
    <source>
        <dbReference type="EMBL" id="CAK9055035.1"/>
    </source>
</evidence>
<protein>
    <submittedName>
        <fullName evidence="3">Pentatricopeptide repeat-containing protein At5g02860</fullName>
    </submittedName>
</protein>
<evidence type="ECO:0000256" key="2">
    <source>
        <dbReference type="PROSITE-ProRule" id="PRU00708"/>
    </source>
</evidence>
<feature type="non-terminal residue" evidence="3">
    <location>
        <position position="707"/>
    </location>
</feature>
<gene>
    <name evidence="3" type="ORF">SCF082_LOCUS29808</name>
</gene>
<keyword evidence="4" id="KW-1185">Reference proteome</keyword>
<dbReference type="Gene3D" id="1.25.40.10">
    <property type="entry name" value="Tetratricopeptide repeat domain"/>
    <property type="match status" value="6"/>
</dbReference>
<accession>A0ABP0MU61</accession>
<dbReference type="InterPro" id="IPR002885">
    <property type="entry name" value="PPR_rpt"/>
</dbReference>
<feature type="non-terminal residue" evidence="3">
    <location>
        <position position="1"/>
    </location>
</feature>
<dbReference type="InterPro" id="IPR011990">
    <property type="entry name" value="TPR-like_helical_dom_sf"/>
</dbReference>
<evidence type="ECO:0000313" key="4">
    <source>
        <dbReference type="Proteomes" id="UP001642464"/>
    </source>
</evidence>
<feature type="repeat" description="PPR" evidence="2">
    <location>
        <begin position="529"/>
        <end position="565"/>
    </location>
</feature>
<dbReference type="Proteomes" id="UP001642464">
    <property type="component" value="Unassembled WGS sequence"/>
</dbReference>
<dbReference type="PANTHER" id="PTHR47447:SF17">
    <property type="entry name" value="OS12G0638900 PROTEIN"/>
    <property type="match status" value="1"/>
</dbReference>
<feature type="repeat" description="PPR" evidence="2">
    <location>
        <begin position="269"/>
        <end position="303"/>
    </location>
</feature>